<evidence type="ECO:0000256" key="3">
    <source>
        <dbReference type="PROSITE-ProRule" id="PRU00196"/>
    </source>
</evidence>
<organism evidence="4 5">
    <name type="scientific">Paramuricea clavata</name>
    <name type="common">Red gorgonian</name>
    <name type="synonym">Violescent sea-whip</name>
    <dbReference type="NCBI Taxonomy" id="317549"/>
    <lineage>
        <taxon>Eukaryota</taxon>
        <taxon>Metazoa</taxon>
        <taxon>Cnidaria</taxon>
        <taxon>Anthozoa</taxon>
        <taxon>Octocorallia</taxon>
        <taxon>Malacalcyonacea</taxon>
        <taxon>Plexauridae</taxon>
        <taxon>Paramuricea</taxon>
    </lineage>
</organism>
<dbReference type="EMBL" id="CACRXK020038722">
    <property type="protein sequence ID" value="CAB4045315.1"/>
    <property type="molecule type" value="Genomic_DNA"/>
</dbReference>
<dbReference type="SMART" id="SM00202">
    <property type="entry name" value="SR"/>
    <property type="match status" value="1"/>
</dbReference>
<dbReference type="SUPFAM" id="SSF56487">
    <property type="entry name" value="SRCR-like"/>
    <property type="match status" value="1"/>
</dbReference>
<keyword evidence="2" id="KW-0325">Glycoprotein</keyword>
<gene>
    <name evidence="4" type="ORF">PACLA_8A076664</name>
</gene>
<comment type="caution">
    <text evidence="4">The sequence shown here is derived from an EMBL/GenBank/DDBJ whole genome shotgun (WGS) entry which is preliminary data.</text>
</comment>
<protein>
    <submittedName>
        <fullName evidence="4">Deleted in malignant brain tumors 1 -like, partial</fullName>
    </submittedName>
</protein>
<evidence type="ECO:0000313" key="4">
    <source>
        <dbReference type="EMBL" id="CAB4045315.1"/>
    </source>
</evidence>
<dbReference type="PANTHER" id="PTHR48071:SF28">
    <property type="entry name" value="SRCR DOMAIN-CONTAINING PROTEIN"/>
    <property type="match status" value="1"/>
</dbReference>
<proteinExistence type="predicted"/>
<dbReference type="PANTHER" id="PTHR48071">
    <property type="entry name" value="SRCR DOMAIN-CONTAINING PROTEIN"/>
    <property type="match status" value="1"/>
</dbReference>
<feature type="non-terminal residue" evidence="4">
    <location>
        <position position="105"/>
    </location>
</feature>
<dbReference type="OrthoDB" id="5981820at2759"/>
<dbReference type="Proteomes" id="UP001152795">
    <property type="component" value="Unassembled WGS sequence"/>
</dbReference>
<dbReference type="Pfam" id="PF00530">
    <property type="entry name" value="SRCR"/>
    <property type="match status" value="1"/>
</dbReference>
<dbReference type="AlphaFoldDB" id="A0A6S7KII9"/>
<keyword evidence="1 3" id="KW-1015">Disulfide bond</keyword>
<accession>A0A6S7KII9</accession>
<dbReference type="FunFam" id="3.10.250.10:FF:000011">
    <property type="entry name" value="Scavenger receptor class A member 5"/>
    <property type="match status" value="1"/>
</dbReference>
<reference evidence="4" key="1">
    <citation type="submission" date="2020-04" db="EMBL/GenBank/DDBJ databases">
        <authorList>
            <person name="Alioto T."/>
            <person name="Alioto T."/>
            <person name="Gomez Garrido J."/>
        </authorList>
    </citation>
    <scope>NUCLEOTIDE SEQUENCE</scope>
    <source>
        <strain evidence="4">A484AB</strain>
    </source>
</reference>
<dbReference type="GO" id="GO:0016020">
    <property type="term" value="C:membrane"/>
    <property type="evidence" value="ECO:0007669"/>
    <property type="project" value="InterPro"/>
</dbReference>
<evidence type="ECO:0000256" key="2">
    <source>
        <dbReference type="ARBA" id="ARBA00023180"/>
    </source>
</evidence>
<keyword evidence="5" id="KW-1185">Reference proteome</keyword>
<dbReference type="InterPro" id="IPR001190">
    <property type="entry name" value="SRCR"/>
</dbReference>
<dbReference type="Gene3D" id="3.10.250.10">
    <property type="entry name" value="SRCR-like domain"/>
    <property type="match status" value="1"/>
</dbReference>
<sequence length="105" mass="11317">LPIRLRGPSSAKGSGRVEVFYKGRWGTICDGGWDTMDAKVVCRQLGYLFARALQGWEAPDGTGHIWLDGVGCTGREQNLISCSHGGWGIHNCGHDRDAGVQCSAQ</sequence>
<dbReference type="InterPro" id="IPR036772">
    <property type="entry name" value="SRCR-like_dom_sf"/>
</dbReference>
<evidence type="ECO:0000256" key="1">
    <source>
        <dbReference type="ARBA" id="ARBA00023157"/>
    </source>
</evidence>
<feature type="disulfide bond" evidence="3">
    <location>
        <begin position="72"/>
        <end position="82"/>
    </location>
</feature>
<name>A0A6S7KII9_PARCT</name>
<dbReference type="PROSITE" id="PS50287">
    <property type="entry name" value="SRCR_2"/>
    <property type="match status" value="1"/>
</dbReference>
<dbReference type="PRINTS" id="PR00258">
    <property type="entry name" value="SPERACTRCPTR"/>
</dbReference>
<evidence type="ECO:0000313" key="5">
    <source>
        <dbReference type="Proteomes" id="UP001152795"/>
    </source>
</evidence>
<comment type="caution">
    <text evidence="3">Lacks conserved residue(s) required for the propagation of feature annotation.</text>
</comment>
<feature type="non-terminal residue" evidence="4">
    <location>
        <position position="1"/>
    </location>
</feature>